<comment type="caution">
    <text evidence="2">The sequence shown here is derived from an EMBL/GenBank/DDBJ whole genome shotgun (WGS) entry which is preliminary data.</text>
</comment>
<accession>A0A2S6BZU2</accession>
<dbReference type="Proteomes" id="UP000237631">
    <property type="component" value="Unassembled WGS sequence"/>
</dbReference>
<dbReference type="OrthoDB" id="3646366at2759"/>
<gene>
    <name evidence="2" type="ORF">CBER1_11218</name>
</gene>
<proteinExistence type="predicted"/>
<dbReference type="AlphaFoldDB" id="A0A2S6BZU2"/>
<evidence type="ECO:0000313" key="3">
    <source>
        <dbReference type="Proteomes" id="UP000237631"/>
    </source>
</evidence>
<feature type="region of interest" description="Disordered" evidence="1">
    <location>
        <begin position="398"/>
        <end position="488"/>
    </location>
</feature>
<feature type="compositionally biased region" description="Polar residues" evidence="1">
    <location>
        <begin position="398"/>
        <end position="413"/>
    </location>
</feature>
<sequence>MTDQGDHQHTKSKMENAEDKIAQLHEQVSQLQDDKQELDAENVSLHAEVEVLRPNANRTQAVIVAVTKKPCRIVLRFITAPFKNWKERRQAKQDARLEYAAKADYEKPYPIGNEEEQIEPELKLEDLICILCASGEALDEQRRKFPPWDAEQSTLEEFWDGPARHMTISWQDQYDALNAAHSLAKQTFWHIFRKRWPEHALWHFGEHYEQVRFGKEEIERCGLSSGEFADQLYRVTNLRNAVCHPSTSYNMRGLDDLIFRAEELAVALEDDDRVQEIQALRRTVRERAQEAYDIIESRTQALLHVHPQTRPAGETNVEQEAVEGTIATPQSADDDHPYPFHIQRALKRISEHLDNKYQRPSRDEYPPVLVLAAKRWAARGLQLGADDPDYQQRFLDSQSRSNANTQAGSATSKNDSDSQPKEGPAETDSSKSKDDSNSQRKDEPVEVDEAQDVNVDSGADQQRPASPVRRDSAYAATESDLETRSQRHRLKKVCKKTFKWFRKAS</sequence>
<organism evidence="2 3">
    <name type="scientific">Cercospora berteroae</name>
    <dbReference type="NCBI Taxonomy" id="357750"/>
    <lineage>
        <taxon>Eukaryota</taxon>
        <taxon>Fungi</taxon>
        <taxon>Dikarya</taxon>
        <taxon>Ascomycota</taxon>
        <taxon>Pezizomycotina</taxon>
        <taxon>Dothideomycetes</taxon>
        <taxon>Dothideomycetidae</taxon>
        <taxon>Mycosphaerellales</taxon>
        <taxon>Mycosphaerellaceae</taxon>
        <taxon>Cercospora</taxon>
    </lineage>
</organism>
<name>A0A2S6BZU2_9PEZI</name>
<keyword evidence="3" id="KW-1185">Reference proteome</keyword>
<feature type="compositionally biased region" description="Basic and acidic residues" evidence="1">
    <location>
        <begin position="414"/>
        <end position="444"/>
    </location>
</feature>
<reference evidence="3" key="1">
    <citation type="journal article" date="2017" name="bioRxiv">
        <title>Conservation of a gene cluster reveals novel cercosporin biosynthetic mechanisms and extends production to the genus Colletotrichum.</title>
        <authorList>
            <person name="de Jonge R."/>
            <person name="Ebert M.K."/>
            <person name="Huitt-Roehl C.R."/>
            <person name="Pal P."/>
            <person name="Suttle J.C."/>
            <person name="Spanner R.E."/>
            <person name="Neubauer J.D."/>
            <person name="Jurick W.M.II."/>
            <person name="Stott K.A."/>
            <person name="Secor G.A."/>
            <person name="Thomma B.P.H.J."/>
            <person name="Van de Peer Y."/>
            <person name="Townsend C.A."/>
            <person name="Bolton M.D."/>
        </authorList>
    </citation>
    <scope>NUCLEOTIDE SEQUENCE [LARGE SCALE GENOMIC DNA]</scope>
    <source>
        <strain evidence="3">CBS538.71</strain>
    </source>
</reference>
<dbReference type="EMBL" id="PNEN01001630">
    <property type="protein sequence ID" value="PPJ52976.1"/>
    <property type="molecule type" value="Genomic_DNA"/>
</dbReference>
<evidence type="ECO:0000313" key="2">
    <source>
        <dbReference type="EMBL" id="PPJ52976.1"/>
    </source>
</evidence>
<feature type="region of interest" description="Disordered" evidence="1">
    <location>
        <begin position="1"/>
        <end position="20"/>
    </location>
</feature>
<protein>
    <submittedName>
        <fullName evidence="2">Uncharacterized protein</fullName>
    </submittedName>
</protein>
<evidence type="ECO:0000256" key="1">
    <source>
        <dbReference type="SAM" id="MobiDB-lite"/>
    </source>
</evidence>